<dbReference type="RefSeq" id="WP_079667032.1">
    <property type="nucleotide sequence ID" value="NZ_FUYZ01000005.1"/>
</dbReference>
<evidence type="ECO:0000313" key="2">
    <source>
        <dbReference type="Proteomes" id="UP000191112"/>
    </source>
</evidence>
<sequence>MKNITSSFLIVCCLFSFAQNKKCNYIEDYYPHVYKAQIQYLKKNFDSAYVNLKKAEQNCQLIFNSILSAPEMLAGIEASRNNNNEAYKYLNFLFENGYSLDLISENEHLQVLKQDKNWTQFVENSKIIRDNWRQNVNVALRNEYLKIKSEDQRVRLTNVSKEEFDRVDNYNENRIKTMLKEYGYFNPKLIGNYTIDNKNEFFTTIVLHLRDIEYFKPIFFSYVKNGEAPPELYATLIDAADKTNGIFTYGIMTGLGNDQLKDIKNLDKRRISVGLRPWKMELEFRKLVYGDIQQ</sequence>
<dbReference type="Proteomes" id="UP000191112">
    <property type="component" value="Unassembled WGS sequence"/>
</dbReference>
<name>A0A1T5F4I4_9FLAO</name>
<keyword evidence="2" id="KW-1185">Reference proteome</keyword>
<dbReference type="OrthoDB" id="1490993at2"/>
<reference evidence="1 2" key="1">
    <citation type="submission" date="2017-02" db="EMBL/GenBank/DDBJ databases">
        <authorList>
            <person name="Peterson S.W."/>
        </authorList>
    </citation>
    <scope>NUCLEOTIDE SEQUENCE [LARGE SCALE GENOMIC DNA]</scope>
    <source>
        <strain evidence="1 2">DSM 22323</strain>
    </source>
</reference>
<dbReference type="EMBL" id="FUYZ01000005">
    <property type="protein sequence ID" value="SKB90928.1"/>
    <property type="molecule type" value="Genomic_DNA"/>
</dbReference>
<organism evidence="1 2">
    <name type="scientific">Soonwooa buanensis</name>
    <dbReference type="NCBI Taxonomy" id="619805"/>
    <lineage>
        <taxon>Bacteria</taxon>
        <taxon>Pseudomonadati</taxon>
        <taxon>Bacteroidota</taxon>
        <taxon>Flavobacteriia</taxon>
        <taxon>Flavobacteriales</taxon>
        <taxon>Weeksellaceae</taxon>
        <taxon>Chryseobacterium group</taxon>
        <taxon>Soonwooa</taxon>
    </lineage>
</organism>
<evidence type="ECO:0000313" key="1">
    <source>
        <dbReference type="EMBL" id="SKB90928.1"/>
    </source>
</evidence>
<proteinExistence type="predicted"/>
<accession>A0A1T5F4I4</accession>
<dbReference type="AlphaFoldDB" id="A0A1T5F4I4"/>
<dbReference type="STRING" id="619805.SAMN05660477_01783"/>
<gene>
    <name evidence="1" type="ORF">SAMN05660477_01783</name>
</gene>
<protein>
    <submittedName>
        <fullName evidence="1">Uncharacterized protein</fullName>
    </submittedName>
</protein>